<dbReference type="Pfam" id="PF04234">
    <property type="entry name" value="CopC"/>
    <property type="match status" value="1"/>
</dbReference>
<keyword evidence="4" id="KW-0186">Copper</keyword>
<feature type="transmembrane region" description="Helical" evidence="5">
    <location>
        <begin position="168"/>
        <end position="186"/>
    </location>
</feature>
<sequence>MTGPRAMPRTLAAVVSVVAAVVLLLAGALPAAAHNTLTGSDPAAGGVVAALPGTFTLTFNDQVKDQFVTVVLTPDGAGPITLSPTVDGATVTATLPATATPAAEPGGDRAYRLGYRVISADDHPISGSIDFTVGTTATVFGPGTPVTAAAAGPTAADAVADDGTATSWWMVAAAVVVAAGVAGLVITRRRSHRDDADTAPAGAPPR</sequence>
<dbReference type="GO" id="GO:0006825">
    <property type="term" value="P:copper ion transport"/>
    <property type="evidence" value="ECO:0007669"/>
    <property type="project" value="InterPro"/>
</dbReference>
<keyword evidence="5" id="KW-1133">Transmembrane helix</keyword>
<evidence type="ECO:0000259" key="7">
    <source>
        <dbReference type="Pfam" id="PF04234"/>
    </source>
</evidence>
<keyword evidence="9" id="KW-1185">Reference proteome</keyword>
<keyword evidence="3 6" id="KW-0732">Signal</keyword>
<dbReference type="EMBL" id="SZZH01000001">
    <property type="protein sequence ID" value="TKV60934.1"/>
    <property type="molecule type" value="Genomic_DNA"/>
</dbReference>
<feature type="chain" id="PRO_5020208001" evidence="6">
    <location>
        <begin position="34"/>
        <end position="206"/>
    </location>
</feature>
<dbReference type="GO" id="GO:0030313">
    <property type="term" value="C:cell envelope"/>
    <property type="evidence" value="ECO:0007669"/>
    <property type="project" value="UniProtKB-SubCell"/>
</dbReference>
<comment type="caution">
    <text evidence="8">The sequence shown here is derived from an EMBL/GenBank/DDBJ whole genome shotgun (WGS) entry which is preliminary data.</text>
</comment>
<dbReference type="GO" id="GO:0042597">
    <property type="term" value="C:periplasmic space"/>
    <property type="evidence" value="ECO:0007669"/>
    <property type="project" value="InterPro"/>
</dbReference>
<gene>
    <name evidence="8" type="ORF">FDO65_04560</name>
</gene>
<proteinExistence type="predicted"/>
<dbReference type="RefSeq" id="WP_137448237.1">
    <property type="nucleotide sequence ID" value="NZ_SZZH01000001.1"/>
</dbReference>
<evidence type="ECO:0000256" key="2">
    <source>
        <dbReference type="ARBA" id="ARBA00022723"/>
    </source>
</evidence>
<dbReference type="PANTHER" id="PTHR34820">
    <property type="entry name" value="INNER MEMBRANE PROTEIN YEBZ"/>
    <property type="match status" value="1"/>
</dbReference>
<evidence type="ECO:0000313" key="9">
    <source>
        <dbReference type="Proteomes" id="UP000306985"/>
    </source>
</evidence>
<reference evidence="8 9" key="1">
    <citation type="submission" date="2019-05" db="EMBL/GenBank/DDBJ databases">
        <title>Nakamurella sp. N5BH11, whole genome shotgun sequence.</title>
        <authorList>
            <person name="Tuo L."/>
        </authorList>
    </citation>
    <scope>NUCLEOTIDE SEQUENCE [LARGE SCALE GENOMIC DNA]</scope>
    <source>
        <strain evidence="8 9">N5BH11</strain>
    </source>
</reference>
<dbReference type="PANTHER" id="PTHR34820:SF4">
    <property type="entry name" value="INNER MEMBRANE PROTEIN YEBZ"/>
    <property type="match status" value="1"/>
</dbReference>
<dbReference type="InterPro" id="IPR014756">
    <property type="entry name" value="Ig_E-set"/>
</dbReference>
<dbReference type="GO" id="GO:0046688">
    <property type="term" value="P:response to copper ion"/>
    <property type="evidence" value="ECO:0007669"/>
    <property type="project" value="InterPro"/>
</dbReference>
<organism evidence="8 9">
    <name type="scientific">Nakamurella flava</name>
    <dbReference type="NCBI Taxonomy" id="2576308"/>
    <lineage>
        <taxon>Bacteria</taxon>
        <taxon>Bacillati</taxon>
        <taxon>Actinomycetota</taxon>
        <taxon>Actinomycetes</taxon>
        <taxon>Nakamurellales</taxon>
        <taxon>Nakamurellaceae</taxon>
        <taxon>Nakamurella</taxon>
    </lineage>
</organism>
<accession>A0A4U6QKD6</accession>
<evidence type="ECO:0000256" key="1">
    <source>
        <dbReference type="ARBA" id="ARBA00004196"/>
    </source>
</evidence>
<dbReference type="InterPro" id="IPR032694">
    <property type="entry name" value="CopC/D"/>
</dbReference>
<dbReference type="InterPro" id="IPR007348">
    <property type="entry name" value="CopC_dom"/>
</dbReference>
<dbReference type="GO" id="GO:0005886">
    <property type="term" value="C:plasma membrane"/>
    <property type="evidence" value="ECO:0007669"/>
    <property type="project" value="TreeGrafter"/>
</dbReference>
<evidence type="ECO:0000256" key="3">
    <source>
        <dbReference type="ARBA" id="ARBA00022729"/>
    </source>
</evidence>
<dbReference type="Gene3D" id="2.60.40.1220">
    <property type="match status" value="1"/>
</dbReference>
<evidence type="ECO:0000313" key="8">
    <source>
        <dbReference type="EMBL" id="TKV60934.1"/>
    </source>
</evidence>
<feature type="domain" description="CopC" evidence="7">
    <location>
        <begin position="34"/>
        <end position="133"/>
    </location>
</feature>
<evidence type="ECO:0000256" key="6">
    <source>
        <dbReference type="SAM" id="SignalP"/>
    </source>
</evidence>
<protein>
    <submittedName>
        <fullName evidence="8">Copper resistance protein CopC</fullName>
    </submittedName>
</protein>
<keyword evidence="5" id="KW-0472">Membrane</keyword>
<dbReference type="AlphaFoldDB" id="A0A4U6QKD6"/>
<dbReference type="OrthoDB" id="5242236at2"/>
<evidence type="ECO:0000256" key="4">
    <source>
        <dbReference type="ARBA" id="ARBA00023008"/>
    </source>
</evidence>
<evidence type="ECO:0000256" key="5">
    <source>
        <dbReference type="SAM" id="Phobius"/>
    </source>
</evidence>
<dbReference type="Proteomes" id="UP000306985">
    <property type="component" value="Unassembled WGS sequence"/>
</dbReference>
<feature type="signal peptide" evidence="6">
    <location>
        <begin position="1"/>
        <end position="33"/>
    </location>
</feature>
<dbReference type="SUPFAM" id="SSF81296">
    <property type="entry name" value="E set domains"/>
    <property type="match status" value="1"/>
</dbReference>
<comment type="subcellular location">
    <subcellularLocation>
        <location evidence="1">Cell envelope</location>
    </subcellularLocation>
</comment>
<dbReference type="InterPro" id="IPR014755">
    <property type="entry name" value="Cu-Rt/internalin_Ig-like"/>
</dbReference>
<dbReference type="GO" id="GO:0005507">
    <property type="term" value="F:copper ion binding"/>
    <property type="evidence" value="ECO:0007669"/>
    <property type="project" value="InterPro"/>
</dbReference>
<keyword evidence="2" id="KW-0479">Metal-binding</keyword>
<name>A0A4U6QKD6_9ACTN</name>
<keyword evidence="5" id="KW-0812">Transmembrane</keyword>